<sequence length="138" mass="14967">MLLLQTFFIGIISVLLSVFMFLFGGWSYLLSVLVAAMLVDYISGIIASGINGELSSSYGFKRIGRKGLIFAVIAVANFADQLSGSGSTMIRDVVIIFYLINELISIIENAGRAGVPIPQALTDKIKLLKDKTNSNEKE</sequence>
<dbReference type="Proteomes" id="UP000074108">
    <property type="component" value="Unassembled WGS sequence"/>
</dbReference>
<dbReference type="InterPro" id="IPR006480">
    <property type="entry name" value="Phage_holin_4_1"/>
</dbReference>
<dbReference type="PATRIC" id="fig|1150625.3.peg.2569"/>
<feature type="transmembrane region" description="Helical" evidence="6">
    <location>
        <begin position="32"/>
        <end position="51"/>
    </location>
</feature>
<evidence type="ECO:0000256" key="3">
    <source>
        <dbReference type="ARBA" id="ARBA00022989"/>
    </source>
</evidence>
<accession>A0A147K6B3</accession>
<proteinExistence type="inferred from homology"/>
<keyword evidence="4 6" id="KW-0472">Membrane</keyword>
<evidence type="ECO:0000313" key="7">
    <source>
        <dbReference type="EMBL" id="KUP05439.1"/>
    </source>
</evidence>
<name>A0A147K6B3_9BACI</name>
<keyword evidence="2 6" id="KW-0812">Transmembrane</keyword>
<feature type="transmembrane region" description="Helical" evidence="6">
    <location>
        <begin position="63"/>
        <end position="79"/>
    </location>
</feature>
<evidence type="ECO:0000256" key="5">
    <source>
        <dbReference type="ARBA" id="ARBA00023600"/>
    </source>
</evidence>
<evidence type="ECO:0000313" key="8">
    <source>
        <dbReference type="Proteomes" id="UP000074108"/>
    </source>
</evidence>
<dbReference type="RefSeq" id="WP_059283343.1">
    <property type="nucleotide sequence ID" value="NZ_LDYG01000037.1"/>
</dbReference>
<dbReference type="STRING" id="1150625.Q75_12070"/>
<evidence type="ECO:0000256" key="1">
    <source>
        <dbReference type="ARBA" id="ARBA00004141"/>
    </source>
</evidence>
<gene>
    <name evidence="7" type="ORF">Q75_12070</name>
</gene>
<protein>
    <submittedName>
        <fullName evidence="7">Holin</fullName>
    </submittedName>
</protein>
<comment type="similarity">
    <text evidence="5">Belongs to the bacteriophage holin family. Cp-1 holin subfamily.</text>
</comment>
<dbReference type="Pfam" id="PF05105">
    <property type="entry name" value="Phage_holin_4_1"/>
    <property type="match status" value="1"/>
</dbReference>
<keyword evidence="8" id="KW-1185">Reference proteome</keyword>
<comment type="caution">
    <text evidence="7">The sequence shown here is derived from an EMBL/GenBank/DDBJ whole genome shotgun (WGS) entry which is preliminary data.</text>
</comment>
<organism evidence="7 8">
    <name type="scientific">Bacillus coahuilensis p1.1.43</name>
    <dbReference type="NCBI Taxonomy" id="1150625"/>
    <lineage>
        <taxon>Bacteria</taxon>
        <taxon>Bacillati</taxon>
        <taxon>Bacillota</taxon>
        <taxon>Bacilli</taxon>
        <taxon>Bacillales</taxon>
        <taxon>Bacillaceae</taxon>
        <taxon>Bacillus</taxon>
    </lineage>
</organism>
<dbReference type="AlphaFoldDB" id="A0A147K6B3"/>
<dbReference type="GO" id="GO:0016020">
    <property type="term" value="C:membrane"/>
    <property type="evidence" value="ECO:0007669"/>
    <property type="project" value="UniProtKB-SubCell"/>
</dbReference>
<reference evidence="7 8" key="1">
    <citation type="journal article" date="2016" name="Front. Microbiol.">
        <title>Microevolution Analysis of Bacillus coahuilensis Unveils Differences in Phosphorus Acquisition Strategies and Their Regulation.</title>
        <authorList>
            <person name="Gomez-Lunar Z."/>
            <person name="Hernandez-Gonzalez I."/>
            <person name="Rodriguez-Torres M.D."/>
            <person name="Souza V."/>
            <person name="Olmedo-Alvarez G."/>
        </authorList>
    </citation>
    <scope>NUCLEOTIDE SEQUENCE [LARGE SCALE GENOMIC DNA]</scope>
    <source>
        <strain evidence="8">p1.1.43</strain>
    </source>
</reference>
<feature type="transmembrane region" description="Helical" evidence="6">
    <location>
        <begin position="7"/>
        <end position="26"/>
    </location>
</feature>
<comment type="subcellular location">
    <subcellularLocation>
        <location evidence="1">Membrane</location>
        <topology evidence="1">Multi-pass membrane protein</topology>
    </subcellularLocation>
</comment>
<evidence type="ECO:0000256" key="4">
    <source>
        <dbReference type="ARBA" id="ARBA00023136"/>
    </source>
</evidence>
<evidence type="ECO:0000256" key="6">
    <source>
        <dbReference type="SAM" id="Phobius"/>
    </source>
</evidence>
<dbReference type="NCBIfam" id="TIGR01593">
    <property type="entry name" value="holin_tox_secr"/>
    <property type="match status" value="1"/>
</dbReference>
<evidence type="ECO:0000256" key="2">
    <source>
        <dbReference type="ARBA" id="ARBA00022692"/>
    </source>
</evidence>
<keyword evidence="3 6" id="KW-1133">Transmembrane helix</keyword>
<dbReference type="EMBL" id="LDYG01000037">
    <property type="protein sequence ID" value="KUP05439.1"/>
    <property type="molecule type" value="Genomic_DNA"/>
</dbReference>